<keyword evidence="6 10" id="KW-0594">Phospholipid biosynthesis</keyword>
<dbReference type="NCBIfam" id="TIGR00182">
    <property type="entry name" value="plsX"/>
    <property type="match status" value="1"/>
</dbReference>
<dbReference type="GO" id="GO:0008654">
    <property type="term" value="P:phospholipid biosynthetic process"/>
    <property type="evidence" value="ECO:0007669"/>
    <property type="project" value="UniProtKB-KW"/>
</dbReference>
<evidence type="ECO:0000313" key="12">
    <source>
        <dbReference type="EMBL" id="EAQ03440.1"/>
    </source>
</evidence>
<dbReference type="HOGENOM" id="CLU_039379_1_0_5"/>
<dbReference type="STRING" id="252305.OB2597_02432"/>
<keyword evidence="4 10" id="KW-0808">Transferase</keyword>
<evidence type="ECO:0000256" key="3">
    <source>
        <dbReference type="ARBA" id="ARBA00022516"/>
    </source>
</evidence>
<comment type="catalytic activity">
    <reaction evidence="1 10">
        <text>a fatty acyl-[ACP] + phosphate = an acyl phosphate + holo-[ACP]</text>
        <dbReference type="Rhea" id="RHEA:42292"/>
        <dbReference type="Rhea" id="RHEA-COMP:9685"/>
        <dbReference type="Rhea" id="RHEA-COMP:14125"/>
        <dbReference type="ChEBI" id="CHEBI:43474"/>
        <dbReference type="ChEBI" id="CHEBI:59918"/>
        <dbReference type="ChEBI" id="CHEBI:64479"/>
        <dbReference type="ChEBI" id="CHEBI:138651"/>
        <dbReference type="EC" id="2.3.1.274"/>
    </reaction>
</comment>
<feature type="region of interest" description="Disordered" evidence="11">
    <location>
        <begin position="1"/>
        <end position="22"/>
    </location>
</feature>
<reference evidence="12 13" key="1">
    <citation type="journal article" date="2010" name="J. Bacteriol.">
        <title>Genome sequences of Oceanicola granulosus HTCC2516(T) and Oceanicola batsensis HTCC2597(TDelta).</title>
        <authorList>
            <person name="Thrash J.C."/>
            <person name="Cho J.C."/>
            <person name="Vergin K.L."/>
            <person name="Giovannoni S.J."/>
        </authorList>
    </citation>
    <scope>NUCLEOTIDE SEQUENCE [LARGE SCALE GENOMIC DNA]</scope>
    <source>
        <strain evidence="13">ATCC BAA-863 / DSM 15984 / KCTC 12145 / HTCC2597</strain>
    </source>
</reference>
<dbReference type="UniPathway" id="UPA00085"/>
<keyword evidence="5 10" id="KW-0443">Lipid metabolism</keyword>
<accession>A3TX80</accession>
<sequence length="376" mass="39735">MSDAHSQTPAGPSTGADATPVGQGRIVISVDAMGGDRGPNAVVAGIARSAKKNPEIGFILHGPKAVLTRLVQKRRQLRGRVEIRDAEGVVRMDDKPSQVMRHGKGTSMWSTLESVRNGEAKVAVSCGNTGALMALSMIRLRKIPGVNRPAIAVLWPSRNPSGFNVMLDVGADVRADEEDLLQFALMGASYARNGMRLERPRIGLLNVGTEENKGRAELKAAHDLIERAAPGAHFDFVGFVEGGDIPGDSCDVIVTDGFTGNVAIKTGEGTAKLIGDLLKEAFKFSPLSRIAALLALTSLQRLQKRIDPRRVNGGVFLGLNGTVVKSHGSADATGVAAAVKLAFQLAQQDLTNKIKARVASAGLPEQDATEETKVAE</sequence>
<organism evidence="12 13">
    <name type="scientific">Pseudooceanicola batsensis (strain ATCC BAA-863 / DSM 15984 / KCTC 12145 / HTCC2597)</name>
    <name type="common">Oceanicola batsensis</name>
    <dbReference type="NCBI Taxonomy" id="252305"/>
    <lineage>
        <taxon>Bacteria</taxon>
        <taxon>Pseudomonadati</taxon>
        <taxon>Pseudomonadota</taxon>
        <taxon>Alphaproteobacteria</taxon>
        <taxon>Rhodobacterales</taxon>
        <taxon>Paracoccaceae</taxon>
        <taxon>Pseudooceanicola</taxon>
    </lineage>
</organism>
<dbReference type="HAMAP" id="MF_00019">
    <property type="entry name" value="PlsX"/>
    <property type="match status" value="1"/>
</dbReference>
<evidence type="ECO:0000256" key="7">
    <source>
        <dbReference type="ARBA" id="ARBA00023264"/>
    </source>
</evidence>
<dbReference type="GO" id="GO:0005737">
    <property type="term" value="C:cytoplasm"/>
    <property type="evidence" value="ECO:0007669"/>
    <property type="project" value="UniProtKB-SubCell"/>
</dbReference>
<dbReference type="eggNOG" id="COG0416">
    <property type="taxonomic scope" value="Bacteria"/>
</dbReference>
<dbReference type="Pfam" id="PF02504">
    <property type="entry name" value="FA_synthesis"/>
    <property type="match status" value="1"/>
</dbReference>
<dbReference type="AlphaFoldDB" id="A3TX80"/>
<dbReference type="SUPFAM" id="SSF53659">
    <property type="entry name" value="Isocitrate/Isopropylmalate dehydrogenase-like"/>
    <property type="match status" value="1"/>
</dbReference>
<comment type="subunit">
    <text evidence="9 10">Homodimer. Probably interacts with PlsY.</text>
</comment>
<keyword evidence="2 10" id="KW-0963">Cytoplasm</keyword>
<dbReference type="InterPro" id="IPR012281">
    <property type="entry name" value="Phospholipid_synth_PlsX-like"/>
</dbReference>
<dbReference type="RefSeq" id="WP_009804740.1">
    <property type="nucleotide sequence ID" value="NZ_CH724131.1"/>
</dbReference>
<comment type="caution">
    <text evidence="12">The sequence shown here is derived from an EMBL/GenBank/DDBJ whole genome shotgun (WGS) entry which is preliminary data.</text>
</comment>
<evidence type="ECO:0000256" key="8">
    <source>
        <dbReference type="ARBA" id="ARBA00024069"/>
    </source>
</evidence>
<evidence type="ECO:0000256" key="11">
    <source>
        <dbReference type="SAM" id="MobiDB-lite"/>
    </source>
</evidence>
<dbReference type="GO" id="GO:0006633">
    <property type="term" value="P:fatty acid biosynthetic process"/>
    <property type="evidence" value="ECO:0007669"/>
    <property type="project" value="UniProtKB-UniRule"/>
</dbReference>
<dbReference type="InterPro" id="IPR003664">
    <property type="entry name" value="FA_synthesis"/>
</dbReference>
<comment type="pathway">
    <text evidence="10">Lipid metabolism; phospholipid metabolism.</text>
</comment>
<evidence type="ECO:0000256" key="9">
    <source>
        <dbReference type="ARBA" id="ARBA00046608"/>
    </source>
</evidence>
<comment type="similarity">
    <text evidence="10">Belongs to the PlsX family.</text>
</comment>
<dbReference type="PIRSF" id="PIRSF002465">
    <property type="entry name" value="Phsphlp_syn_PlsX"/>
    <property type="match status" value="1"/>
</dbReference>
<dbReference type="PANTHER" id="PTHR30100:SF1">
    <property type="entry name" value="PHOSPHATE ACYLTRANSFERASE"/>
    <property type="match status" value="1"/>
</dbReference>
<protein>
    <recommendedName>
        <fullName evidence="8 10">Phosphate acyltransferase</fullName>
        <ecNumber evidence="8 10">2.3.1.274</ecNumber>
    </recommendedName>
    <alternativeName>
        <fullName evidence="10">Acyl-ACP phosphotransacylase</fullName>
    </alternativeName>
    <alternativeName>
        <fullName evidence="10">Acyl-[acyl-carrier-protein]--phosphate acyltransferase</fullName>
    </alternativeName>
    <alternativeName>
        <fullName evidence="10">Phosphate-acyl-ACP acyltransferase</fullName>
    </alternativeName>
</protein>
<name>A3TX80_PSEBH</name>
<evidence type="ECO:0000256" key="4">
    <source>
        <dbReference type="ARBA" id="ARBA00022679"/>
    </source>
</evidence>
<dbReference type="Proteomes" id="UP000004318">
    <property type="component" value="Unassembled WGS sequence"/>
</dbReference>
<dbReference type="OrthoDB" id="9806408at2"/>
<feature type="compositionally biased region" description="Polar residues" evidence="11">
    <location>
        <begin position="1"/>
        <end position="11"/>
    </location>
</feature>
<proteinExistence type="inferred from homology"/>
<keyword evidence="3 10" id="KW-0444">Lipid biosynthesis</keyword>
<evidence type="ECO:0000256" key="10">
    <source>
        <dbReference type="HAMAP-Rule" id="MF_00019"/>
    </source>
</evidence>
<evidence type="ECO:0000256" key="5">
    <source>
        <dbReference type="ARBA" id="ARBA00023098"/>
    </source>
</evidence>
<gene>
    <name evidence="10" type="primary">plsX</name>
    <name evidence="12" type="ORF">OB2597_02432</name>
</gene>
<dbReference type="EMBL" id="AAMO01000004">
    <property type="protein sequence ID" value="EAQ03440.1"/>
    <property type="molecule type" value="Genomic_DNA"/>
</dbReference>
<dbReference type="GO" id="GO:0043811">
    <property type="term" value="F:phosphate:acyl-[acyl carrier protein] acyltransferase activity"/>
    <property type="evidence" value="ECO:0007669"/>
    <property type="project" value="UniProtKB-UniRule"/>
</dbReference>
<dbReference type="PANTHER" id="PTHR30100">
    <property type="entry name" value="FATTY ACID/PHOSPHOLIPID SYNTHESIS PROTEIN PLSX"/>
    <property type="match status" value="1"/>
</dbReference>
<evidence type="ECO:0000256" key="1">
    <source>
        <dbReference type="ARBA" id="ARBA00001232"/>
    </source>
</evidence>
<keyword evidence="7 10" id="KW-1208">Phospholipid metabolism</keyword>
<comment type="function">
    <text evidence="10">Catalyzes the reversible formation of acyl-phosphate (acyl-PO(4)) from acyl-[acyl-carrier-protein] (acyl-ACP). This enzyme utilizes acyl-ACP as fatty acyl donor, but not acyl-CoA.</text>
</comment>
<comment type="subcellular location">
    <subcellularLocation>
        <location evidence="10">Cytoplasm</location>
    </subcellularLocation>
    <text evidence="10">Associated with the membrane possibly through PlsY.</text>
</comment>
<evidence type="ECO:0000256" key="2">
    <source>
        <dbReference type="ARBA" id="ARBA00022490"/>
    </source>
</evidence>
<evidence type="ECO:0000313" key="13">
    <source>
        <dbReference type="Proteomes" id="UP000004318"/>
    </source>
</evidence>
<evidence type="ECO:0000256" key="6">
    <source>
        <dbReference type="ARBA" id="ARBA00023209"/>
    </source>
</evidence>
<keyword evidence="13" id="KW-1185">Reference proteome</keyword>
<dbReference type="Gene3D" id="3.40.718.10">
    <property type="entry name" value="Isopropylmalate Dehydrogenase"/>
    <property type="match status" value="1"/>
</dbReference>
<dbReference type="EC" id="2.3.1.274" evidence="8 10"/>